<evidence type="ECO:0000313" key="3">
    <source>
        <dbReference type="EMBL" id="EFD01391.1"/>
    </source>
</evidence>
<dbReference type="NCBIfam" id="TIGR01444">
    <property type="entry name" value="fkbM_fam"/>
    <property type="match status" value="1"/>
</dbReference>
<dbReference type="InterPro" id="IPR029063">
    <property type="entry name" value="SAM-dependent_MTases_sf"/>
</dbReference>
<evidence type="ECO:0000259" key="2">
    <source>
        <dbReference type="Pfam" id="PF05050"/>
    </source>
</evidence>
<gene>
    <name evidence="3" type="ORF">CLOSTHATH_00356</name>
</gene>
<dbReference type="InterPro" id="IPR006342">
    <property type="entry name" value="FkbM_mtfrase"/>
</dbReference>
<dbReference type="EMBL" id="ACIO01000023">
    <property type="protein sequence ID" value="EFD01391.1"/>
    <property type="molecule type" value="Genomic_DNA"/>
</dbReference>
<dbReference type="HOGENOM" id="CLU_545797_0_0_9"/>
<dbReference type="Proteomes" id="UP000004968">
    <property type="component" value="Unassembled WGS sequence"/>
</dbReference>
<protein>
    <submittedName>
        <fullName evidence="3">Methyltransferase, FkbM family</fullName>
    </submittedName>
</protein>
<keyword evidence="1" id="KW-0175">Coiled coil</keyword>
<reference evidence="3 4" key="1">
    <citation type="submission" date="2010-01" db="EMBL/GenBank/DDBJ databases">
        <authorList>
            <person name="Weinstock G."/>
            <person name="Sodergren E."/>
            <person name="Clifton S."/>
            <person name="Fulton L."/>
            <person name="Fulton B."/>
            <person name="Courtney L."/>
            <person name="Fronick C."/>
            <person name="Harrison M."/>
            <person name="Strong C."/>
            <person name="Farmer C."/>
            <person name="Delahaunty K."/>
            <person name="Markovic C."/>
            <person name="Hall O."/>
            <person name="Minx P."/>
            <person name="Tomlinson C."/>
            <person name="Mitreva M."/>
            <person name="Nelson J."/>
            <person name="Hou S."/>
            <person name="Wollam A."/>
            <person name="Pepin K.H."/>
            <person name="Johnson M."/>
            <person name="Bhonagiri V."/>
            <person name="Nash W.E."/>
            <person name="Warren W."/>
            <person name="Chinwalla A."/>
            <person name="Mardis E.R."/>
            <person name="Wilson R.K."/>
        </authorList>
    </citation>
    <scope>NUCLEOTIDE SEQUENCE [LARGE SCALE GENOMIC DNA]</scope>
    <source>
        <strain evidence="3 4">DSM 13479</strain>
    </source>
</reference>
<dbReference type="Gene3D" id="3.40.50.150">
    <property type="entry name" value="Vaccinia Virus protein VP39"/>
    <property type="match status" value="1"/>
</dbReference>
<dbReference type="AlphaFoldDB" id="D3A9T5"/>
<evidence type="ECO:0000313" key="4">
    <source>
        <dbReference type="Proteomes" id="UP000004968"/>
    </source>
</evidence>
<evidence type="ECO:0000256" key="1">
    <source>
        <dbReference type="SAM" id="Coils"/>
    </source>
</evidence>
<keyword evidence="3" id="KW-0808">Transferase</keyword>
<feature type="non-terminal residue" evidence="3">
    <location>
        <position position="500"/>
    </location>
</feature>
<dbReference type="GO" id="GO:0008168">
    <property type="term" value="F:methyltransferase activity"/>
    <property type="evidence" value="ECO:0007669"/>
    <property type="project" value="UniProtKB-KW"/>
</dbReference>
<dbReference type="GO" id="GO:0032259">
    <property type="term" value="P:methylation"/>
    <property type="evidence" value="ECO:0007669"/>
    <property type="project" value="UniProtKB-KW"/>
</dbReference>
<dbReference type="RefSeq" id="WP_006770913.1">
    <property type="nucleotide sequence ID" value="NZ_GG667609.1"/>
</dbReference>
<sequence length="500" mass="58757">MSGEENKNIFETLKNYVQSHTVDEIIFLGLKHFFDINYDISLEALIEKYRSEKFNELGENLHYFQDNIRDLKENFCEYEKIYNSLKEEKSRNVFSNMLCAKVFMDISFIREAYDSDDIYFDLSIWAQLSNEVYVDCGGYSGDTALSFICHCPDYKKIFVLEPMEEAEILCKNNLQWFIQEGNVTVIKRAAYDQDIRLTFNEKHGTGDSCIDENGKTSVFATSLDQMISEPVSFIKMDIEGSERKALMGARRHIAQDAPKMAICVYHLKDDFWKIPQLLLSINSNYDIIFRQHRPDVFSETVMYAIPKNSNEVVLTNHRADLIYCRIKNALNHLLLISTDEYTNLITNVKDKAWYLYQIRMHIKEIEHLRSIQTDFNGQFNTLQKQYQEQKLWLDELQTAKDYLDAQNKAYLQEIKNLNSSLVEQKKWTESLQKGKDYLENQNADLIKEVEALQNILSDQKSWTEELQKSKDYLEICVNQQKLDIEKAKTDIFNNEKQISE</sequence>
<feature type="coiled-coil region" evidence="1">
    <location>
        <begin position="393"/>
        <end position="455"/>
    </location>
</feature>
<dbReference type="SUPFAM" id="SSF53335">
    <property type="entry name" value="S-adenosyl-L-methionine-dependent methyltransferases"/>
    <property type="match status" value="1"/>
</dbReference>
<feature type="domain" description="Methyltransferase FkbM" evidence="2">
    <location>
        <begin position="135"/>
        <end position="273"/>
    </location>
</feature>
<dbReference type="Pfam" id="PF05050">
    <property type="entry name" value="Methyltransf_21"/>
    <property type="match status" value="1"/>
</dbReference>
<keyword evidence="3" id="KW-0489">Methyltransferase</keyword>
<accession>D3A9T5</accession>
<comment type="caution">
    <text evidence="3">The sequence shown here is derived from an EMBL/GenBank/DDBJ whole genome shotgun (WGS) entry which is preliminary data.</text>
</comment>
<name>D3A9T5_9FIRM</name>
<organism evidence="3 4">
    <name type="scientific">Hungatella hathewayi DSM 13479</name>
    <dbReference type="NCBI Taxonomy" id="566550"/>
    <lineage>
        <taxon>Bacteria</taxon>
        <taxon>Bacillati</taxon>
        <taxon>Bacillota</taxon>
        <taxon>Clostridia</taxon>
        <taxon>Lachnospirales</taxon>
        <taxon>Lachnospiraceae</taxon>
        <taxon>Hungatella</taxon>
    </lineage>
</organism>
<proteinExistence type="predicted"/>